<protein>
    <submittedName>
        <fullName evidence="2">Uncharacterized protein</fullName>
    </submittedName>
</protein>
<dbReference type="OrthoDB" id="707889at2"/>
<sequence length="126" mass="14628">MGIHIGSIIKSYIKDSGLKVKYVADFVNISESNLYDIYRRESIDVVKMIKFSQLFNKNLFLFYLNEEPIKSMFDEQVSQLHNRVLKLEDELRSKEEKIADLNQIIDAQNKVIALQEKKRASGSGKK</sequence>
<evidence type="ECO:0000313" key="3">
    <source>
        <dbReference type="Proteomes" id="UP000198916"/>
    </source>
</evidence>
<gene>
    <name evidence="2" type="ORF">SAMN05421740_104219</name>
</gene>
<keyword evidence="3" id="KW-1185">Reference proteome</keyword>
<proteinExistence type="predicted"/>
<dbReference type="SUPFAM" id="SSF47413">
    <property type="entry name" value="lambda repressor-like DNA-binding domains"/>
    <property type="match status" value="1"/>
</dbReference>
<dbReference type="RefSeq" id="WP_090605777.1">
    <property type="nucleotide sequence ID" value="NZ_FNZR01000004.1"/>
</dbReference>
<evidence type="ECO:0000313" key="2">
    <source>
        <dbReference type="EMBL" id="SEL30949.1"/>
    </source>
</evidence>
<dbReference type="InterPro" id="IPR010982">
    <property type="entry name" value="Lambda_DNA-bd_dom_sf"/>
</dbReference>
<dbReference type="Proteomes" id="UP000198916">
    <property type="component" value="Unassembled WGS sequence"/>
</dbReference>
<feature type="coiled-coil region" evidence="1">
    <location>
        <begin position="77"/>
        <end position="111"/>
    </location>
</feature>
<evidence type="ECO:0000256" key="1">
    <source>
        <dbReference type="SAM" id="Coils"/>
    </source>
</evidence>
<dbReference type="AlphaFoldDB" id="A0A1H7P5S2"/>
<organism evidence="2 3">
    <name type="scientific">Parapedobacter koreensis</name>
    <dbReference type="NCBI Taxonomy" id="332977"/>
    <lineage>
        <taxon>Bacteria</taxon>
        <taxon>Pseudomonadati</taxon>
        <taxon>Bacteroidota</taxon>
        <taxon>Sphingobacteriia</taxon>
        <taxon>Sphingobacteriales</taxon>
        <taxon>Sphingobacteriaceae</taxon>
        <taxon>Parapedobacter</taxon>
    </lineage>
</organism>
<name>A0A1H7P5S2_9SPHI</name>
<reference evidence="3" key="1">
    <citation type="submission" date="2016-10" db="EMBL/GenBank/DDBJ databases">
        <authorList>
            <person name="Varghese N."/>
            <person name="Submissions S."/>
        </authorList>
    </citation>
    <scope>NUCLEOTIDE SEQUENCE [LARGE SCALE GENOMIC DNA]</scope>
    <source>
        <strain evidence="3">Jip14</strain>
    </source>
</reference>
<dbReference type="EMBL" id="FNZR01000004">
    <property type="protein sequence ID" value="SEL30949.1"/>
    <property type="molecule type" value="Genomic_DNA"/>
</dbReference>
<accession>A0A1H7P5S2</accession>
<dbReference type="GO" id="GO:0003677">
    <property type="term" value="F:DNA binding"/>
    <property type="evidence" value="ECO:0007669"/>
    <property type="project" value="InterPro"/>
</dbReference>
<keyword evidence="1" id="KW-0175">Coiled coil</keyword>